<feature type="compositionally biased region" description="Basic and acidic residues" evidence="1">
    <location>
        <begin position="696"/>
        <end position="714"/>
    </location>
</feature>
<dbReference type="Pfam" id="PF10680">
    <property type="entry name" value="RRN9"/>
    <property type="match status" value="1"/>
</dbReference>
<protein>
    <recommendedName>
        <fullName evidence="2">Rrn9 domain-containing protein</fullName>
    </recommendedName>
</protein>
<gene>
    <name evidence="3" type="ORF">EJ03DRAFT_377597</name>
</gene>
<evidence type="ECO:0000313" key="4">
    <source>
        <dbReference type="Proteomes" id="UP000799436"/>
    </source>
</evidence>
<feature type="compositionally biased region" description="Acidic residues" evidence="1">
    <location>
        <begin position="1"/>
        <end position="12"/>
    </location>
</feature>
<feature type="region of interest" description="Disordered" evidence="1">
    <location>
        <begin position="499"/>
        <end position="532"/>
    </location>
</feature>
<dbReference type="Proteomes" id="UP000799436">
    <property type="component" value="Unassembled WGS sequence"/>
</dbReference>
<keyword evidence="4" id="KW-1185">Reference proteome</keyword>
<accession>A0A6G1KYH6</accession>
<evidence type="ECO:0000259" key="2">
    <source>
        <dbReference type="Pfam" id="PF10680"/>
    </source>
</evidence>
<feature type="compositionally biased region" description="Basic and acidic residues" evidence="1">
    <location>
        <begin position="516"/>
        <end position="528"/>
    </location>
</feature>
<dbReference type="InterPro" id="IPR019622">
    <property type="entry name" value="Rrn9_dom"/>
</dbReference>
<feature type="region of interest" description="Disordered" evidence="1">
    <location>
        <begin position="642"/>
        <end position="722"/>
    </location>
</feature>
<name>A0A6G1KYH6_9PEZI</name>
<feature type="compositionally biased region" description="Polar residues" evidence="1">
    <location>
        <begin position="14"/>
        <end position="24"/>
    </location>
</feature>
<sequence>MSLAGDELDLSGDEPTTPSPAQNEQYEEPINRQEAYIGPDFELPVRAGPEASAADDHEDAYQPSEDDDRENPFHGPSSTWRNYTRNDRQLAATLDQERANNLSIHLYNAHALKARRYVRDAEHLKPWSSKRKWVQPDDSGHVPWHPDPSWTAWPLSPNEVPRKGEDFGAPLPEPEDGTYRKVEPWTPSSDLSVELYAIMLRRAKTRFRGREWIREGPSAREQVEAAGPSPQDDGQAELGICLRKSFPVQYSEPVFLADEDTATSLLRPSVHHILTKLDSLLVGLHKSRRSHHDRNVVPRSRSRAPSRPKVSRSKISEERSKSRGRSSRNASTALPEHSGSEYEDQESETDIDDANSSPVRSARKRERSVVSDSRPPGLRDWGEVLGMASLTGWDQDIVDRAARRCASLFHESITFRTMSEMGNDKLTDYVPEMIPLESDSEADAELPRSGEPAAQGLFCPYESCSRHHQIYEKLWRWREHLKRGHKLDVKEVEDIEKSLRNEAGSPAQMYSDSFSESDRDVHSQHELESADNSSDEILRPIVFVRKDGKPRRRRSTFEERNLKKARLAHEEVEDAEMADKPEKGFNDRENLIMAKAWLCMSEQPKVDYEKLAQACGMTNPRSASNAWAAIKKKLLAMAGGSGENGAAAAAAPKSTPGRKRGKQAVEHVDGDDDEEGASPTKKQKTPAKGGRGKKGKKDEEKGVEGSESPIKKEEVEGEDEFA</sequence>
<evidence type="ECO:0000256" key="1">
    <source>
        <dbReference type="SAM" id="MobiDB-lite"/>
    </source>
</evidence>
<dbReference type="AlphaFoldDB" id="A0A6G1KYH6"/>
<feature type="compositionally biased region" description="Acidic residues" evidence="1">
    <location>
        <begin position="341"/>
        <end position="353"/>
    </location>
</feature>
<feature type="region of interest" description="Disordered" evidence="1">
    <location>
        <begin position="285"/>
        <end position="381"/>
    </location>
</feature>
<feature type="compositionally biased region" description="Basic residues" evidence="1">
    <location>
        <begin position="300"/>
        <end position="312"/>
    </location>
</feature>
<dbReference type="EMBL" id="ML995886">
    <property type="protein sequence ID" value="KAF2765676.1"/>
    <property type="molecule type" value="Genomic_DNA"/>
</dbReference>
<feature type="compositionally biased region" description="Basic residues" evidence="1">
    <location>
        <begin position="681"/>
        <end position="695"/>
    </location>
</feature>
<reference evidence="3" key="1">
    <citation type="journal article" date="2020" name="Stud. Mycol.">
        <title>101 Dothideomycetes genomes: a test case for predicting lifestyles and emergence of pathogens.</title>
        <authorList>
            <person name="Haridas S."/>
            <person name="Albert R."/>
            <person name="Binder M."/>
            <person name="Bloem J."/>
            <person name="Labutti K."/>
            <person name="Salamov A."/>
            <person name="Andreopoulos B."/>
            <person name="Baker S."/>
            <person name="Barry K."/>
            <person name="Bills G."/>
            <person name="Bluhm B."/>
            <person name="Cannon C."/>
            <person name="Castanera R."/>
            <person name="Culley D."/>
            <person name="Daum C."/>
            <person name="Ezra D."/>
            <person name="Gonzalez J."/>
            <person name="Henrissat B."/>
            <person name="Kuo A."/>
            <person name="Liang C."/>
            <person name="Lipzen A."/>
            <person name="Lutzoni F."/>
            <person name="Magnuson J."/>
            <person name="Mondo S."/>
            <person name="Nolan M."/>
            <person name="Ohm R."/>
            <person name="Pangilinan J."/>
            <person name="Park H.-J."/>
            <person name="Ramirez L."/>
            <person name="Alfaro M."/>
            <person name="Sun H."/>
            <person name="Tritt A."/>
            <person name="Yoshinaga Y."/>
            <person name="Zwiers L.-H."/>
            <person name="Turgeon B."/>
            <person name="Goodwin S."/>
            <person name="Spatafora J."/>
            <person name="Crous P."/>
            <person name="Grigoriev I."/>
        </authorList>
    </citation>
    <scope>NUCLEOTIDE SEQUENCE</scope>
    <source>
        <strain evidence="3">CBS 116005</strain>
    </source>
</reference>
<proteinExistence type="predicted"/>
<feature type="region of interest" description="Disordered" evidence="1">
    <location>
        <begin position="1"/>
        <end position="84"/>
    </location>
</feature>
<dbReference type="OrthoDB" id="5412288at2759"/>
<organism evidence="3 4">
    <name type="scientific">Teratosphaeria nubilosa</name>
    <dbReference type="NCBI Taxonomy" id="161662"/>
    <lineage>
        <taxon>Eukaryota</taxon>
        <taxon>Fungi</taxon>
        <taxon>Dikarya</taxon>
        <taxon>Ascomycota</taxon>
        <taxon>Pezizomycotina</taxon>
        <taxon>Dothideomycetes</taxon>
        <taxon>Dothideomycetidae</taxon>
        <taxon>Mycosphaerellales</taxon>
        <taxon>Teratosphaeriaceae</taxon>
        <taxon>Teratosphaeria</taxon>
    </lineage>
</organism>
<evidence type="ECO:0000313" key="3">
    <source>
        <dbReference type="EMBL" id="KAF2765676.1"/>
    </source>
</evidence>
<feature type="domain" description="Rrn9" evidence="2">
    <location>
        <begin position="94"/>
        <end position="166"/>
    </location>
</feature>